<dbReference type="AlphaFoldDB" id="A0A2P6RA22"/>
<evidence type="ECO:0000256" key="5">
    <source>
        <dbReference type="ARBA" id="ARBA00023163"/>
    </source>
</evidence>
<proteinExistence type="predicted"/>
<dbReference type="Pfam" id="PF00249">
    <property type="entry name" value="Myb_DNA-binding"/>
    <property type="match status" value="3"/>
</dbReference>
<evidence type="ECO:0000256" key="1">
    <source>
        <dbReference type="ARBA" id="ARBA00004123"/>
    </source>
</evidence>
<feature type="region of interest" description="Disordered" evidence="7">
    <location>
        <begin position="571"/>
        <end position="613"/>
    </location>
</feature>
<dbReference type="EMBL" id="PDCK01000041">
    <property type="protein sequence ID" value="PRQ43261.1"/>
    <property type="molecule type" value="Genomic_DNA"/>
</dbReference>
<dbReference type="InterPro" id="IPR001005">
    <property type="entry name" value="SANT/Myb"/>
</dbReference>
<dbReference type="GO" id="GO:0005634">
    <property type="term" value="C:nucleus"/>
    <property type="evidence" value="ECO:0007669"/>
    <property type="project" value="UniProtKB-SubCell"/>
</dbReference>
<dbReference type="Gene3D" id="1.10.10.60">
    <property type="entry name" value="Homeodomain-like"/>
    <property type="match status" value="3"/>
</dbReference>
<feature type="domain" description="Myb-like" evidence="8">
    <location>
        <begin position="70"/>
        <end position="121"/>
    </location>
</feature>
<evidence type="ECO:0000259" key="8">
    <source>
        <dbReference type="PROSITE" id="PS50090"/>
    </source>
</evidence>
<name>A0A2P6RA22_ROSCH</name>
<dbReference type="OMA" id="IEQSCVE"/>
<evidence type="ECO:0000256" key="7">
    <source>
        <dbReference type="SAM" id="MobiDB-lite"/>
    </source>
</evidence>
<keyword evidence="11" id="KW-1185">Reference proteome</keyword>
<dbReference type="PANTHER" id="PTHR45614">
    <property type="entry name" value="MYB PROTEIN-RELATED"/>
    <property type="match status" value="1"/>
</dbReference>
<dbReference type="CDD" id="cd00167">
    <property type="entry name" value="SANT"/>
    <property type="match status" value="3"/>
</dbReference>
<dbReference type="PROSITE" id="PS50090">
    <property type="entry name" value="MYB_LIKE"/>
    <property type="match status" value="3"/>
</dbReference>
<protein>
    <submittedName>
        <fullName evidence="10">Putative transcription factor MYB-HB-like family</fullName>
    </submittedName>
</protein>
<feature type="compositionally biased region" description="Basic and acidic residues" evidence="7">
    <location>
        <begin position="281"/>
        <end position="293"/>
    </location>
</feature>
<dbReference type="Gramene" id="PRQ43261">
    <property type="protein sequence ID" value="PRQ43261"/>
    <property type="gene ID" value="RchiOBHm_Chr3g0466541"/>
</dbReference>
<dbReference type="InterPro" id="IPR050560">
    <property type="entry name" value="MYB_TF"/>
</dbReference>
<organism evidence="10 11">
    <name type="scientific">Rosa chinensis</name>
    <name type="common">China rose</name>
    <dbReference type="NCBI Taxonomy" id="74649"/>
    <lineage>
        <taxon>Eukaryota</taxon>
        <taxon>Viridiplantae</taxon>
        <taxon>Streptophyta</taxon>
        <taxon>Embryophyta</taxon>
        <taxon>Tracheophyta</taxon>
        <taxon>Spermatophyta</taxon>
        <taxon>Magnoliopsida</taxon>
        <taxon>eudicotyledons</taxon>
        <taxon>Gunneridae</taxon>
        <taxon>Pentapetalae</taxon>
        <taxon>rosids</taxon>
        <taxon>fabids</taxon>
        <taxon>Rosales</taxon>
        <taxon>Rosaceae</taxon>
        <taxon>Rosoideae</taxon>
        <taxon>Rosoideae incertae sedis</taxon>
        <taxon>Rosa</taxon>
    </lineage>
</organism>
<evidence type="ECO:0000259" key="9">
    <source>
        <dbReference type="PROSITE" id="PS51294"/>
    </source>
</evidence>
<feature type="region of interest" description="Disordered" evidence="7">
    <location>
        <begin position="1"/>
        <end position="79"/>
    </location>
</feature>
<feature type="compositionally biased region" description="Polar residues" evidence="7">
    <location>
        <begin position="1"/>
        <end position="13"/>
    </location>
</feature>
<evidence type="ECO:0000256" key="2">
    <source>
        <dbReference type="ARBA" id="ARBA00022737"/>
    </source>
</evidence>
<evidence type="ECO:0000256" key="4">
    <source>
        <dbReference type="ARBA" id="ARBA00023125"/>
    </source>
</evidence>
<feature type="domain" description="HTH myb-type" evidence="9">
    <location>
        <begin position="178"/>
        <end position="228"/>
    </location>
</feature>
<dbReference type="GO" id="GO:0000981">
    <property type="term" value="F:DNA-binding transcription factor activity, RNA polymerase II-specific"/>
    <property type="evidence" value="ECO:0007669"/>
    <property type="project" value="TreeGrafter"/>
</dbReference>
<keyword evidence="3" id="KW-0805">Transcription regulation</keyword>
<feature type="domain" description="Myb-like" evidence="8">
    <location>
        <begin position="174"/>
        <end position="224"/>
    </location>
</feature>
<feature type="compositionally biased region" description="Low complexity" evidence="7">
    <location>
        <begin position="32"/>
        <end position="45"/>
    </location>
</feature>
<feature type="region of interest" description="Disordered" evidence="7">
    <location>
        <begin position="363"/>
        <end position="385"/>
    </location>
</feature>
<gene>
    <name evidence="10" type="ORF">RchiOBHm_Chr3g0466541</name>
</gene>
<comment type="subcellular location">
    <subcellularLocation>
        <location evidence="1">Nucleus</location>
    </subcellularLocation>
</comment>
<feature type="region of interest" description="Disordered" evidence="7">
    <location>
        <begin position="316"/>
        <end position="350"/>
    </location>
</feature>
<sequence>MSFNLIPSTSSQPEQRRSEVPIEECCLVNKQSTAASSSDSEGSESPVLKSPGIGSSPAEASPVNKRITGPIRRAKGGWTPQEDETLRNAVAKFKGKNWKKIAQYFPDRSEVQCLHRWQKVLNPELVKGPWTQEEDDKIVELVAKYGPTKWSLISKSLPGRIGKQCRERWHNHLNPDIKREAWTLVEELALMHAHRMHGNKWAEIAKALPGRTDNAIKNHWNSSLKKKLDFYLATGQLPPQPKNSYPNVPKETNRSIATRRLLVGSDKGSDSTARTLPGNADTRKIDEDGKDHQLQSSEPLDMDMCAFYLATGQLPPVPKNSFPNDAKETNRSTATTRLLVDSDKGSDSTAHTLSVNADTCKIDDNGKDQLQSSSSQDMCGSSSILPDEHADSEVIECRLRLSLTDPSCSNSESVPKFTNFAVNSKLQIENSGINSEPKYENSEFNSQKVEDKVDSATVPVETPSYGSLYYEPPPLDSSIPLDSGLPNLHCFQHDYKSSPNWSPISFFTPPTAKSSGLYNRSPESILKIAAKTFPNTPSILRKRKSAQGHLPPNKLRIVDSESVRETLIVPEEQERNKNSVELSGSQDVSLCDSPTSQGINTTGPNGKAFNASPPYRLRSRRTAVFKSVEKQLQFTCEEEYAGNSKPVGLSANGGTAVTKDCSHATKMGVT</sequence>
<feature type="region of interest" description="Disordered" evidence="7">
    <location>
        <begin position="236"/>
        <end position="255"/>
    </location>
</feature>
<dbReference type="GO" id="GO:0000978">
    <property type="term" value="F:RNA polymerase II cis-regulatory region sequence-specific DNA binding"/>
    <property type="evidence" value="ECO:0007669"/>
    <property type="project" value="TreeGrafter"/>
</dbReference>
<feature type="compositionally biased region" description="Low complexity" evidence="7">
    <location>
        <begin position="372"/>
        <end position="383"/>
    </location>
</feature>
<feature type="domain" description="HTH myb-type" evidence="9">
    <location>
        <begin position="122"/>
        <end position="177"/>
    </location>
</feature>
<comment type="caution">
    <text evidence="10">The sequence shown here is derived from an EMBL/GenBank/DDBJ whole genome shotgun (WGS) entry which is preliminary data.</text>
</comment>
<dbReference type="SMART" id="SM00717">
    <property type="entry name" value="SANT"/>
    <property type="match status" value="3"/>
</dbReference>
<keyword evidence="2" id="KW-0677">Repeat</keyword>
<feature type="domain" description="HTH myb-type" evidence="9">
    <location>
        <begin position="75"/>
        <end position="121"/>
    </location>
</feature>
<keyword evidence="6" id="KW-0539">Nucleus</keyword>
<feature type="region of interest" description="Disordered" evidence="7">
    <location>
        <begin position="264"/>
        <end position="296"/>
    </location>
</feature>
<dbReference type="FunFam" id="1.10.10.60:FF:000010">
    <property type="entry name" value="Transcriptional activator Myb isoform A"/>
    <property type="match status" value="1"/>
</dbReference>
<feature type="compositionally biased region" description="Polar residues" evidence="7">
    <location>
        <begin position="579"/>
        <end position="604"/>
    </location>
</feature>
<evidence type="ECO:0000256" key="6">
    <source>
        <dbReference type="ARBA" id="ARBA00023242"/>
    </source>
</evidence>
<reference evidence="10 11" key="1">
    <citation type="journal article" date="2018" name="Nat. Genet.">
        <title>The Rosa genome provides new insights in the design of modern roses.</title>
        <authorList>
            <person name="Bendahmane M."/>
        </authorList>
    </citation>
    <scope>NUCLEOTIDE SEQUENCE [LARGE SCALE GENOMIC DNA]</scope>
    <source>
        <strain evidence="11">cv. Old Blush</strain>
    </source>
</reference>
<accession>A0A2P6RA22</accession>
<dbReference type="InterPro" id="IPR017930">
    <property type="entry name" value="Myb_dom"/>
</dbReference>
<evidence type="ECO:0000256" key="3">
    <source>
        <dbReference type="ARBA" id="ARBA00023015"/>
    </source>
</evidence>
<feature type="domain" description="Myb-like" evidence="8">
    <location>
        <begin position="122"/>
        <end position="173"/>
    </location>
</feature>
<dbReference type="SUPFAM" id="SSF46689">
    <property type="entry name" value="Homeodomain-like"/>
    <property type="match status" value="2"/>
</dbReference>
<dbReference type="FunFam" id="1.10.10.60:FF:000324">
    <property type="entry name" value="Transcription factor MYB3R-2"/>
    <property type="match status" value="1"/>
</dbReference>
<keyword evidence="4" id="KW-0238">DNA-binding</keyword>
<dbReference type="STRING" id="74649.A0A2P6RA22"/>
<dbReference type="Proteomes" id="UP000238479">
    <property type="component" value="Chromosome 3"/>
</dbReference>
<dbReference type="OrthoDB" id="2143914at2759"/>
<evidence type="ECO:0000313" key="10">
    <source>
        <dbReference type="EMBL" id="PRQ43261.1"/>
    </source>
</evidence>
<dbReference type="PROSITE" id="PS51294">
    <property type="entry name" value="HTH_MYB"/>
    <property type="match status" value="3"/>
</dbReference>
<dbReference type="FunFam" id="1.10.10.60:FF:000016">
    <property type="entry name" value="Transcriptional activator Myb isoform A"/>
    <property type="match status" value="1"/>
</dbReference>
<keyword evidence="5" id="KW-0804">Transcription</keyword>
<feature type="region of interest" description="Disordered" evidence="7">
    <location>
        <begin position="433"/>
        <end position="454"/>
    </location>
</feature>
<dbReference type="PANTHER" id="PTHR45614:SF194">
    <property type="entry name" value="TRANSCRIPTION FACTOR MYB3R-3-RELATED"/>
    <property type="match status" value="1"/>
</dbReference>
<evidence type="ECO:0000313" key="11">
    <source>
        <dbReference type="Proteomes" id="UP000238479"/>
    </source>
</evidence>
<dbReference type="InterPro" id="IPR009057">
    <property type="entry name" value="Homeodomain-like_sf"/>
</dbReference>